<organism evidence="9 10">
    <name type="scientific">Kangiella profundi</name>
    <dbReference type="NCBI Taxonomy" id="1561924"/>
    <lineage>
        <taxon>Bacteria</taxon>
        <taxon>Pseudomonadati</taxon>
        <taxon>Pseudomonadota</taxon>
        <taxon>Gammaproteobacteria</taxon>
        <taxon>Kangiellales</taxon>
        <taxon>Kangiellaceae</taxon>
        <taxon>Kangiella</taxon>
    </lineage>
</organism>
<dbReference type="EMBL" id="CP025120">
    <property type="protein sequence ID" value="AUD79332.1"/>
    <property type="molecule type" value="Genomic_DNA"/>
</dbReference>
<evidence type="ECO:0000313" key="9">
    <source>
        <dbReference type="EMBL" id="AUD79332.1"/>
    </source>
</evidence>
<dbReference type="Gene3D" id="1.20.59.20">
    <property type="match status" value="1"/>
</dbReference>
<dbReference type="GO" id="GO:0032267">
    <property type="term" value="F:tRNA(Ile)-lysidine synthase activity"/>
    <property type="evidence" value="ECO:0007669"/>
    <property type="project" value="UniProtKB-EC"/>
</dbReference>
<evidence type="ECO:0000256" key="5">
    <source>
        <dbReference type="ARBA" id="ARBA00022741"/>
    </source>
</evidence>
<gene>
    <name evidence="8 9" type="primary">tilS</name>
    <name evidence="9" type="ORF">CW740_08765</name>
</gene>
<dbReference type="NCBIfam" id="TIGR02432">
    <property type="entry name" value="lysidine_TilS_N"/>
    <property type="match status" value="1"/>
</dbReference>
<evidence type="ECO:0000256" key="8">
    <source>
        <dbReference type="HAMAP-Rule" id="MF_01161"/>
    </source>
</evidence>
<dbReference type="EC" id="6.3.4.19" evidence="8"/>
<dbReference type="SMART" id="SM00977">
    <property type="entry name" value="TilS_C"/>
    <property type="match status" value="1"/>
</dbReference>
<dbReference type="Pfam" id="PF09179">
    <property type="entry name" value="TilS"/>
    <property type="match status" value="1"/>
</dbReference>
<comment type="similarity">
    <text evidence="8">Belongs to the tRNA(Ile)-lysidine synthase family.</text>
</comment>
<keyword evidence="2 8" id="KW-0963">Cytoplasm</keyword>
<dbReference type="Proteomes" id="UP000232693">
    <property type="component" value="Chromosome"/>
</dbReference>
<reference evidence="9 10" key="1">
    <citation type="submission" date="2017-12" db="EMBL/GenBank/DDBJ databases">
        <title>Kangiella profundi FT102 completed genome.</title>
        <authorList>
            <person name="Xu J."/>
            <person name="Wang J."/>
            <person name="Lu Y."/>
        </authorList>
    </citation>
    <scope>NUCLEOTIDE SEQUENCE [LARGE SCALE GENOMIC DNA]</scope>
    <source>
        <strain evidence="9 10">FT102</strain>
    </source>
</reference>
<dbReference type="SUPFAM" id="SSF82829">
    <property type="entry name" value="MesJ substrate recognition domain-like"/>
    <property type="match status" value="1"/>
</dbReference>
<evidence type="ECO:0000256" key="6">
    <source>
        <dbReference type="ARBA" id="ARBA00022840"/>
    </source>
</evidence>
<dbReference type="GO" id="GO:0005524">
    <property type="term" value="F:ATP binding"/>
    <property type="evidence" value="ECO:0007669"/>
    <property type="project" value="UniProtKB-UniRule"/>
</dbReference>
<keyword evidence="10" id="KW-1185">Reference proteome</keyword>
<keyword evidence="6 8" id="KW-0067">ATP-binding</keyword>
<dbReference type="RefSeq" id="WP_106647151.1">
    <property type="nucleotide sequence ID" value="NZ_BMGO01000001.1"/>
</dbReference>
<comment type="subcellular location">
    <subcellularLocation>
        <location evidence="1 8">Cytoplasm</location>
    </subcellularLocation>
</comment>
<dbReference type="InterPro" id="IPR012795">
    <property type="entry name" value="tRNA_Ile_lys_synt_N"/>
</dbReference>
<dbReference type="PANTHER" id="PTHR43033">
    <property type="entry name" value="TRNA(ILE)-LYSIDINE SYNTHASE-RELATED"/>
    <property type="match status" value="1"/>
</dbReference>
<dbReference type="SUPFAM" id="SSF52402">
    <property type="entry name" value="Adenine nucleotide alpha hydrolases-like"/>
    <property type="match status" value="1"/>
</dbReference>
<dbReference type="Pfam" id="PF11734">
    <property type="entry name" value="TilS_C"/>
    <property type="match status" value="1"/>
</dbReference>
<dbReference type="Gene3D" id="3.40.50.620">
    <property type="entry name" value="HUPs"/>
    <property type="match status" value="1"/>
</dbReference>
<evidence type="ECO:0000313" key="10">
    <source>
        <dbReference type="Proteomes" id="UP000232693"/>
    </source>
</evidence>
<dbReference type="InterPro" id="IPR011063">
    <property type="entry name" value="TilS/TtcA_N"/>
</dbReference>
<dbReference type="NCBIfam" id="TIGR02433">
    <property type="entry name" value="lysidine_TilS_C"/>
    <property type="match status" value="1"/>
</dbReference>
<accession>A0A2K9ANY8</accession>
<dbReference type="HAMAP" id="MF_01161">
    <property type="entry name" value="tRNA_Ile_lys_synt"/>
    <property type="match status" value="1"/>
</dbReference>
<protein>
    <recommendedName>
        <fullName evidence="8">tRNA(Ile)-lysidine synthase</fullName>
        <ecNumber evidence="8">6.3.4.19</ecNumber>
    </recommendedName>
    <alternativeName>
        <fullName evidence="8">tRNA(Ile)-2-lysyl-cytidine synthase</fullName>
    </alternativeName>
    <alternativeName>
        <fullName evidence="8">tRNA(Ile)-lysidine synthetase</fullName>
    </alternativeName>
</protein>
<dbReference type="InterPro" id="IPR012796">
    <property type="entry name" value="Lysidine-tRNA-synth_C"/>
</dbReference>
<evidence type="ECO:0000256" key="3">
    <source>
        <dbReference type="ARBA" id="ARBA00022598"/>
    </source>
</evidence>
<keyword evidence="5 8" id="KW-0547">Nucleotide-binding</keyword>
<dbReference type="AlphaFoldDB" id="A0A2K9ANY8"/>
<dbReference type="OrthoDB" id="9807403at2"/>
<evidence type="ECO:0000256" key="1">
    <source>
        <dbReference type="ARBA" id="ARBA00004496"/>
    </source>
</evidence>
<comment type="domain">
    <text evidence="8">The N-terminal region contains the highly conserved SGGXDS motif, predicted to be a P-loop motif involved in ATP binding.</text>
</comment>
<name>A0A2K9ANY8_9GAMM</name>
<dbReference type="CDD" id="cd01992">
    <property type="entry name" value="TilS_N"/>
    <property type="match status" value="1"/>
</dbReference>
<proteinExistence type="inferred from homology"/>
<keyword evidence="3 8" id="KW-0436">Ligase</keyword>
<dbReference type="SUPFAM" id="SSF56037">
    <property type="entry name" value="PheT/TilS domain"/>
    <property type="match status" value="1"/>
</dbReference>
<dbReference type="GO" id="GO:0005737">
    <property type="term" value="C:cytoplasm"/>
    <property type="evidence" value="ECO:0007669"/>
    <property type="project" value="UniProtKB-SubCell"/>
</dbReference>
<evidence type="ECO:0000256" key="2">
    <source>
        <dbReference type="ARBA" id="ARBA00022490"/>
    </source>
</evidence>
<dbReference type="KEGG" id="kpd:CW740_08765"/>
<dbReference type="Pfam" id="PF01171">
    <property type="entry name" value="ATP_bind_3"/>
    <property type="match status" value="1"/>
</dbReference>
<dbReference type="InterPro" id="IPR012094">
    <property type="entry name" value="tRNA_Ile_lys_synt"/>
</dbReference>
<comment type="catalytic activity">
    <reaction evidence="7 8">
        <text>cytidine(34) in tRNA(Ile2) + L-lysine + ATP = lysidine(34) in tRNA(Ile2) + AMP + diphosphate + H(+)</text>
        <dbReference type="Rhea" id="RHEA:43744"/>
        <dbReference type="Rhea" id="RHEA-COMP:10625"/>
        <dbReference type="Rhea" id="RHEA-COMP:10670"/>
        <dbReference type="ChEBI" id="CHEBI:15378"/>
        <dbReference type="ChEBI" id="CHEBI:30616"/>
        <dbReference type="ChEBI" id="CHEBI:32551"/>
        <dbReference type="ChEBI" id="CHEBI:33019"/>
        <dbReference type="ChEBI" id="CHEBI:82748"/>
        <dbReference type="ChEBI" id="CHEBI:83665"/>
        <dbReference type="ChEBI" id="CHEBI:456215"/>
        <dbReference type="EC" id="6.3.4.19"/>
    </reaction>
</comment>
<comment type="function">
    <text evidence="8">Ligates lysine onto the cytidine present at position 34 of the AUA codon-specific tRNA(Ile) that contains the anticodon CAU, in an ATP-dependent manner. Cytidine is converted to lysidine, thus changing the amino acid specificity of the tRNA from methionine to isoleucine.</text>
</comment>
<feature type="binding site" evidence="8">
    <location>
        <begin position="31"/>
        <end position="36"/>
    </location>
    <ligand>
        <name>ATP</name>
        <dbReference type="ChEBI" id="CHEBI:30616"/>
    </ligand>
</feature>
<keyword evidence="4 8" id="KW-0819">tRNA processing</keyword>
<dbReference type="GO" id="GO:0006400">
    <property type="term" value="P:tRNA modification"/>
    <property type="evidence" value="ECO:0007669"/>
    <property type="project" value="UniProtKB-UniRule"/>
</dbReference>
<evidence type="ECO:0000256" key="4">
    <source>
        <dbReference type="ARBA" id="ARBA00022694"/>
    </source>
</evidence>
<dbReference type="InterPro" id="IPR014729">
    <property type="entry name" value="Rossmann-like_a/b/a_fold"/>
</dbReference>
<evidence type="ECO:0000256" key="7">
    <source>
        <dbReference type="ARBA" id="ARBA00048539"/>
    </source>
</evidence>
<dbReference type="InterPro" id="IPR015262">
    <property type="entry name" value="tRNA_Ile_lys_synt_subst-bd"/>
</dbReference>
<sequence length="426" mass="47932">MSKLEPVSQAIDEFLALCISKSVNSVVVALSGGVDSLSLLHSLHHRIKQSSHTISLSAVYIDHQLQAGSEQWAEQNRQFCESLEVAFEAVKVDVDKSTASLEKAARTARYQALSHFIADEYTCLVTGQHLNDQAETFLLQLLRGAGSKGLSAMPGWTEFSKGFLARPLIDIPRATLEAYCQSHGLEPIEDPTNSDTDIRRNFIRHQVLPLIEEKWPQAVKTIAAASDIQAENQQLLNELAAIDFENCFDARMDALLLDPIKQLSPGRVRNLLRYWLDACGADMPSQAVLEQIQLQMLDAKEDANPKIELANGSIRRFRDALYWVKDTVQDYSELKLKWPANSDLTLNSQLLIPLQWLKQNYPHLVGKELMVRGRQGGERIRFEKSQQSISLKNYLQEQAVPPWFRAQVLLLEDGNEICAVYCGSFK</sequence>
<dbReference type="PANTHER" id="PTHR43033:SF1">
    <property type="entry name" value="TRNA(ILE)-LYSIDINE SYNTHASE-RELATED"/>
    <property type="match status" value="1"/>
</dbReference>